<keyword evidence="2 7" id="KW-0285">Flavoprotein</keyword>
<comment type="catalytic activity">
    <reaction evidence="5 7">
        <text>dimethylallyl phosphate + FMNH2 = prenylated FMNH2 + phosphate</text>
        <dbReference type="Rhea" id="RHEA:37743"/>
        <dbReference type="ChEBI" id="CHEBI:43474"/>
        <dbReference type="ChEBI" id="CHEBI:57618"/>
        <dbReference type="ChEBI" id="CHEBI:87467"/>
        <dbReference type="ChEBI" id="CHEBI:88052"/>
        <dbReference type="EC" id="2.5.1.129"/>
    </reaction>
</comment>
<evidence type="ECO:0000256" key="1">
    <source>
        <dbReference type="ARBA" id="ARBA00022602"/>
    </source>
</evidence>
<keyword evidence="3 7" id="KW-0288">FMN</keyword>
<feature type="binding site" evidence="7">
    <location>
        <position position="220"/>
    </location>
    <ligand>
        <name>dimethylallyl phosphate</name>
        <dbReference type="ChEBI" id="CHEBI:88052"/>
    </ligand>
</feature>
<dbReference type="NCBIfam" id="TIGR00421">
    <property type="entry name" value="ubiX_pad"/>
    <property type="match status" value="1"/>
</dbReference>
<gene>
    <name evidence="7" type="primary">ubiX</name>
    <name evidence="9" type="ORF">GEU84_013615</name>
</gene>
<protein>
    <recommendedName>
        <fullName evidence="7">Flavin prenyltransferase UbiX</fullName>
        <ecNumber evidence="7">2.5.1.129</ecNumber>
    </recommendedName>
</protein>
<evidence type="ECO:0000256" key="3">
    <source>
        <dbReference type="ARBA" id="ARBA00022643"/>
    </source>
</evidence>
<feature type="binding site" evidence="7">
    <location>
        <position position="204"/>
    </location>
    <ligand>
        <name>dimethylallyl phosphate</name>
        <dbReference type="ChEBI" id="CHEBI:88052"/>
    </ligand>
</feature>
<dbReference type="EMBL" id="WHUT02000008">
    <property type="protein sequence ID" value="NUB45431.1"/>
    <property type="molecule type" value="Genomic_DNA"/>
</dbReference>
<evidence type="ECO:0000259" key="8">
    <source>
        <dbReference type="Pfam" id="PF02441"/>
    </source>
</evidence>
<name>A0A8X8H1H2_9RHOB</name>
<feature type="binding site" evidence="7">
    <location>
        <position position="88"/>
    </location>
    <ligand>
        <name>FMN</name>
        <dbReference type="ChEBI" id="CHEBI:58210"/>
    </ligand>
</feature>
<dbReference type="PANTHER" id="PTHR43374">
    <property type="entry name" value="FLAVIN PRENYLTRANSFERASE"/>
    <property type="match status" value="1"/>
</dbReference>
<feature type="binding site" evidence="7">
    <location>
        <begin position="139"/>
        <end position="142"/>
    </location>
    <ligand>
        <name>FMN</name>
        <dbReference type="ChEBI" id="CHEBI:58210"/>
    </ligand>
</feature>
<dbReference type="FunFam" id="3.40.50.1950:FF:000001">
    <property type="entry name" value="Flavin prenyltransferase UbiX"/>
    <property type="match status" value="1"/>
</dbReference>
<proteinExistence type="inferred from homology"/>
<dbReference type="HAMAP" id="MF_01984">
    <property type="entry name" value="ubiX_pad"/>
    <property type="match status" value="1"/>
</dbReference>
<comment type="similarity">
    <text evidence="6 7">Belongs to the UbiX/PAD1 family.</text>
</comment>
<dbReference type="SUPFAM" id="SSF52507">
    <property type="entry name" value="Homo-oligomeric flavin-containing Cys decarboxylases, HFCD"/>
    <property type="match status" value="1"/>
</dbReference>
<dbReference type="GO" id="GO:0106141">
    <property type="term" value="F:flavin prenyltransferase activity"/>
    <property type="evidence" value="ECO:0007669"/>
    <property type="project" value="UniProtKB-EC"/>
</dbReference>
<comment type="function">
    <text evidence="7">Flavin prenyltransferase that catalyzes the synthesis of the prenylated FMN cofactor (prenyl-FMN) for 4-hydroxy-3-polyprenylbenzoic acid decarboxylase UbiD. The prenyltransferase is metal-independent and links a dimethylallyl moiety from dimethylallyl monophosphate (DMAP) to the flavin N5 and C6 atoms of FMN.</text>
</comment>
<dbReference type="GO" id="GO:0016831">
    <property type="term" value="F:carboxy-lyase activity"/>
    <property type="evidence" value="ECO:0007669"/>
    <property type="project" value="TreeGrafter"/>
</dbReference>
<reference evidence="9" key="1">
    <citation type="submission" date="2020-05" db="EMBL/GenBank/DDBJ databases">
        <title>Fertoebacter nigrum gen. nov., sp. nov., a new member of the family Rhodobacteraceae.</title>
        <authorList>
            <person name="Szuroczki S."/>
            <person name="Abbaszade G."/>
            <person name="Buni D."/>
            <person name="Schumann P."/>
            <person name="Toth E."/>
        </authorList>
    </citation>
    <scope>NUCLEOTIDE SEQUENCE</scope>
    <source>
        <strain evidence="9">RG-N-1a</strain>
    </source>
</reference>
<dbReference type="Pfam" id="PF02441">
    <property type="entry name" value="Flavoprotein"/>
    <property type="match status" value="1"/>
</dbReference>
<dbReference type="Gene3D" id="3.40.50.1950">
    <property type="entry name" value="Flavin prenyltransferase-like"/>
    <property type="match status" value="1"/>
</dbReference>
<evidence type="ECO:0000256" key="4">
    <source>
        <dbReference type="ARBA" id="ARBA00022679"/>
    </source>
</evidence>
<keyword evidence="4 7" id="KW-0808">Transferase</keyword>
<comment type="caution">
    <text evidence="7">Lacks conserved residue(s) required for the propagation of feature annotation.</text>
</comment>
<evidence type="ECO:0000256" key="7">
    <source>
        <dbReference type="HAMAP-Rule" id="MF_01984"/>
    </source>
</evidence>
<dbReference type="InterPro" id="IPR004507">
    <property type="entry name" value="UbiX-like"/>
</dbReference>
<feature type="domain" description="Flavoprotein" evidence="8">
    <location>
        <begin position="55"/>
        <end position="224"/>
    </location>
</feature>
<dbReference type="PANTHER" id="PTHR43374:SF1">
    <property type="entry name" value="FLAVIN PRENYLTRANSFERASE PAD1, MITOCHONDRIAL"/>
    <property type="match status" value="1"/>
</dbReference>
<organism evidence="9 10">
    <name type="scientific">Fertoeibacter niger</name>
    <dbReference type="NCBI Taxonomy" id="2656921"/>
    <lineage>
        <taxon>Bacteria</taxon>
        <taxon>Pseudomonadati</taxon>
        <taxon>Pseudomonadota</taxon>
        <taxon>Alphaproteobacteria</taxon>
        <taxon>Rhodobacterales</taxon>
        <taxon>Paracoccaceae</taxon>
        <taxon>Fertoeibacter</taxon>
    </lineage>
</organism>
<feature type="binding site" evidence="7">
    <location>
        <position position="174"/>
    </location>
    <ligand>
        <name>FMN</name>
        <dbReference type="ChEBI" id="CHEBI:58210"/>
    </ligand>
</feature>
<feature type="binding site" evidence="7">
    <location>
        <begin position="62"/>
        <end position="64"/>
    </location>
    <ligand>
        <name>FMN</name>
        <dbReference type="ChEBI" id="CHEBI:58210"/>
    </ligand>
</feature>
<evidence type="ECO:0000256" key="5">
    <source>
        <dbReference type="ARBA" id="ARBA00050612"/>
    </source>
</evidence>
<evidence type="ECO:0000256" key="6">
    <source>
        <dbReference type="ARBA" id="ARBA00060793"/>
    </source>
</evidence>
<dbReference type="InterPro" id="IPR003382">
    <property type="entry name" value="Flavoprotein"/>
</dbReference>
<evidence type="ECO:0000313" key="10">
    <source>
        <dbReference type="Proteomes" id="UP000484076"/>
    </source>
</evidence>
<sequence>MAFYSQGSIDILVNLSEKYDRVYNPRISTVSPGNLSLSQRHQPLKPVTGPDAPLRLIVGLSGASGMPFALRLLEVLHGQSVETHLIVTRAAVQTLAVETENGYEMAKSLADHVHSNGDIGAGIASGSFRAQGMLIAPCSVKTLAEIANGIGSSLLTRAADVTLKERRPLVLGVRETPLHLGHLRNMIAVTEMGAIVAPPMPAFYTKSRTLDDLVNHQVQRWLDALGIPAALAPRWKD</sequence>
<dbReference type="AlphaFoldDB" id="A0A8X8H1H2"/>
<dbReference type="Proteomes" id="UP000484076">
    <property type="component" value="Unassembled WGS sequence"/>
</dbReference>
<keyword evidence="1 7" id="KW-0637">Prenyltransferase</keyword>
<evidence type="ECO:0000313" key="9">
    <source>
        <dbReference type="EMBL" id="NUB45431.1"/>
    </source>
</evidence>
<dbReference type="InterPro" id="IPR036551">
    <property type="entry name" value="Flavin_trans-like"/>
</dbReference>
<dbReference type="EC" id="2.5.1.129" evidence="7"/>
<dbReference type="NCBIfam" id="NF004685">
    <property type="entry name" value="PRK06029.1"/>
    <property type="match status" value="1"/>
</dbReference>
<keyword evidence="10" id="KW-1185">Reference proteome</keyword>
<accession>A0A8X8H1H2</accession>
<comment type="caution">
    <text evidence="9">The sequence shown here is derived from an EMBL/GenBank/DDBJ whole genome shotgun (WGS) entry which is preliminary data.</text>
</comment>
<evidence type="ECO:0000256" key="2">
    <source>
        <dbReference type="ARBA" id="ARBA00022630"/>
    </source>
</evidence>